<feature type="region of interest" description="Disordered" evidence="1">
    <location>
        <begin position="444"/>
        <end position="474"/>
    </location>
</feature>
<protein>
    <submittedName>
        <fullName evidence="2">Predicted protein</fullName>
    </submittedName>
</protein>
<feature type="compositionally biased region" description="Basic and acidic residues" evidence="1">
    <location>
        <begin position="120"/>
        <end position="129"/>
    </location>
</feature>
<proteinExistence type="predicted"/>
<name>B0DH62_LACBS</name>
<accession>B0DH62</accession>
<dbReference type="RefSeq" id="XP_001883248.1">
    <property type="nucleotide sequence ID" value="XM_001883213.1"/>
</dbReference>
<feature type="region of interest" description="Disordered" evidence="1">
    <location>
        <begin position="217"/>
        <end position="238"/>
    </location>
</feature>
<dbReference type="Proteomes" id="UP000001194">
    <property type="component" value="Unassembled WGS sequence"/>
</dbReference>
<keyword evidence="3" id="KW-1185">Reference proteome</keyword>
<gene>
    <name evidence="2" type="ORF">LACBIDRAFT_294721</name>
</gene>
<dbReference type="HOGENOM" id="CLU_419225_0_0_1"/>
<dbReference type="AlphaFoldDB" id="B0DH62"/>
<feature type="compositionally biased region" description="Acidic residues" evidence="1">
    <location>
        <begin position="370"/>
        <end position="379"/>
    </location>
</feature>
<feature type="region of interest" description="Disordered" evidence="1">
    <location>
        <begin position="116"/>
        <end position="154"/>
    </location>
</feature>
<organism evidence="3">
    <name type="scientific">Laccaria bicolor (strain S238N-H82 / ATCC MYA-4686)</name>
    <name type="common">Bicoloured deceiver</name>
    <name type="synonym">Laccaria laccata var. bicolor</name>
    <dbReference type="NCBI Taxonomy" id="486041"/>
    <lineage>
        <taxon>Eukaryota</taxon>
        <taxon>Fungi</taxon>
        <taxon>Dikarya</taxon>
        <taxon>Basidiomycota</taxon>
        <taxon>Agaricomycotina</taxon>
        <taxon>Agaricomycetes</taxon>
        <taxon>Agaricomycetidae</taxon>
        <taxon>Agaricales</taxon>
        <taxon>Agaricineae</taxon>
        <taxon>Hydnangiaceae</taxon>
        <taxon>Laccaria</taxon>
    </lineage>
</organism>
<feature type="compositionally biased region" description="Acidic residues" evidence="1">
    <location>
        <begin position="459"/>
        <end position="469"/>
    </location>
</feature>
<evidence type="ECO:0000313" key="3">
    <source>
        <dbReference type="Proteomes" id="UP000001194"/>
    </source>
</evidence>
<feature type="compositionally biased region" description="Low complexity" evidence="1">
    <location>
        <begin position="346"/>
        <end position="356"/>
    </location>
</feature>
<feature type="compositionally biased region" description="Polar residues" evidence="1">
    <location>
        <begin position="329"/>
        <end position="338"/>
    </location>
</feature>
<reference evidence="2 3" key="1">
    <citation type="journal article" date="2008" name="Nature">
        <title>The genome of Laccaria bicolor provides insights into mycorrhizal symbiosis.</title>
        <authorList>
            <person name="Martin F."/>
            <person name="Aerts A."/>
            <person name="Ahren D."/>
            <person name="Brun A."/>
            <person name="Danchin E.G.J."/>
            <person name="Duchaussoy F."/>
            <person name="Gibon J."/>
            <person name="Kohler A."/>
            <person name="Lindquist E."/>
            <person name="Pereda V."/>
            <person name="Salamov A."/>
            <person name="Shapiro H.J."/>
            <person name="Wuyts J."/>
            <person name="Blaudez D."/>
            <person name="Buee M."/>
            <person name="Brokstein P."/>
            <person name="Canbaeck B."/>
            <person name="Cohen D."/>
            <person name="Courty P.E."/>
            <person name="Coutinho P.M."/>
            <person name="Delaruelle C."/>
            <person name="Detter J.C."/>
            <person name="Deveau A."/>
            <person name="DiFazio S."/>
            <person name="Duplessis S."/>
            <person name="Fraissinet-Tachet L."/>
            <person name="Lucic E."/>
            <person name="Frey-Klett P."/>
            <person name="Fourrey C."/>
            <person name="Feussner I."/>
            <person name="Gay G."/>
            <person name="Grimwood J."/>
            <person name="Hoegger P.J."/>
            <person name="Jain P."/>
            <person name="Kilaru S."/>
            <person name="Labbe J."/>
            <person name="Lin Y.C."/>
            <person name="Legue V."/>
            <person name="Le Tacon F."/>
            <person name="Marmeisse R."/>
            <person name="Melayah D."/>
            <person name="Montanini B."/>
            <person name="Muratet M."/>
            <person name="Nehls U."/>
            <person name="Niculita-Hirzel H."/>
            <person name="Oudot-Le Secq M.P."/>
            <person name="Peter M."/>
            <person name="Quesneville H."/>
            <person name="Rajashekar B."/>
            <person name="Reich M."/>
            <person name="Rouhier N."/>
            <person name="Schmutz J."/>
            <person name="Yin T."/>
            <person name="Chalot M."/>
            <person name="Henrissat B."/>
            <person name="Kuees U."/>
            <person name="Lucas S."/>
            <person name="Van de Peer Y."/>
            <person name="Podila G.K."/>
            <person name="Polle A."/>
            <person name="Pukkila P.J."/>
            <person name="Richardson P.M."/>
            <person name="Rouze P."/>
            <person name="Sanders I.R."/>
            <person name="Stajich J.E."/>
            <person name="Tunlid A."/>
            <person name="Tuskan G."/>
            <person name="Grigoriev I.V."/>
        </authorList>
    </citation>
    <scope>NUCLEOTIDE SEQUENCE [LARGE SCALE GENOMIC DNA]</scope>
    <source>
        <strain evidence="3">S238N-H82 / ATCC MYA-4686</strain>
    </source>
</reference>
<dbReference type="KEGG" id="lbc:LACBIDRAFT_294721"/>
<evidence type="ECO:0000256" key="1">
    <source>
        <dbReference type="SAM" id="MobiDB-lite"/>
    </source>
</evidence>
<dbReference type="InParanoid" id="B0DH62"/>
<evidence type="ECO:0000313" key="2">
    <source>
        <dbReference type="EMBL" id="EDR05960.1"/>
    </source>
</evidence>
<feature type="region of interest" description="Disordered" evidence="1">
    <location>
        <begin position="558"/>
        <end position="677"/>
    </location>
</feature>
<feature type="compositionally biased region" description="Low complexity" evidence="1">
    <location>
        <begin position="300"/>
        <end position="322"/>
    </location>
</feature>
<dbReference type="EMBL" id="DS547110">
    <property type="protein sequence ID" value="EDR05960.1"/>
    <property type="molecule type" value="Genomic_DNA"/>
</dbReference>
<sequence length="677" mass="74322">MASSSTASQPPPVIQPLPKLHHRFAPGTRVIHRRLFAENDQAILLEYAKVSYPVLTVVRNILLTFVIITQNYNVDNAESLNKSALVKVLTTHNRYIPLLPHHSVLKLDGREIISASSSSHDGEGERSVGKTDNSTSYGLDGNHRDAPPADGSEPSWFKGAISSLKGSKEKVFGAFMGKKFTKKSTKALLENAAAAEYLSDYASGDDEVAIASKTVDASCSNGHAKRPREEEDDSYRQADLGDEGELCLPLSAFQGRGMPKRRRVVSVQEVDEFIASVVPDDEPILRATASDSSRPAEPDATSATNPASSSTVASKSTPSTPTEPVAPSTVESASSSGIVPQGVSEAAPHASSTSSTTPPPSPNKRSRVEDADDSEDDDDSKSVGSARKKTRRTTDGDASEIEQPDFPAPYLEPWARRRPMTDEELRKEAARRLKECFMWVPRDEAADEADSDYVPSDGESSEEESEDEEANRADNALPRSYIYLLKHTPKAKDVIGQWLKNWTILENPEDCYTLDWSGPRNRVPLRGPVETRSKAKGFPLPIQFSPAFSEQYNAYETEKALRGHSPEAPAQNIPPNRRLKRDRQRVDDDGKIHTPQESPEYRKQRQELKDTLRSMGMSKSFTETPDSPPPARKPSKPSAYWNPEHIDIWTGKPKRKPDSSKGAPSNAKAGSSKAGLR</sequence>
<dbReference type="GeneID" id="6079033"/>
<feature type="region of interest" description="Disordered" evidence="1">
    <location>
        <begin position="289"/>
        <end position="415"/>
    </location>
</feature>
<dbReference type="OrthoDB" id="10352227at2759"/>
<feature type="compositionally biased region" description="Basic and acidic residues" evidence="1">
    <location>
        <begin position="584"/>
        <end position="612"/>
    </location>
</feature>